<proteinExistence type="predicted"/>
<keyword evidence="5 9" id="KW-1133">Transmembrane helix</keyword>
<evidence type="ECO:0000256" key="1">
    <source>
        <dbReference type="ARBA" id="ARBA00004141"/>
    </source>
</evidence>
<dbReference type="STRING" id="1810919.A0A3D8RYN6"/>
<dbReference type="GeneID" id="38116163"/>
<feature type="transmembrane region" description="Helical" evidence="9">
    <location>
        <begin position="139"/>
        <end position="158"/>
    </location>
</feature>
<feature type="region of interest" description="Disordered" evidence="8">
    <location>
        <begin position="40"/>
        <end position="65"/>
    </location>
</feature>
<dbReference type="GO" id="GO:0006099">
    <property type="term" value="P:tricarboxylic acid cycle"/>
    <property type="evidence" value="ECO:0007669"/>
    <property type="project" value="InterPro"/>
</dbReference>
<dbReference type="GO" id="GO:0016020">
    <property type="term" value="C:membrane"/>
    <property type="evidence" value="ECO:0007669"/>
    <property type="project" value="UniProtKB-SubCell"/>
</dbReference>
<evidence type="ECO:0000256" key="5">
    <source>
        <dbReference type="ARBA" id="ARBA00022989"/>
    </source>
</evidence>
<evidence type="ECO:0000256" key="2">
    <source>
        <dbReference type="ARBA" id="ARBA00022617"/>
    </source>
</evidence>
<protein>
    <submittedName>
        <fullName evidence="10">Succinate dehydrogenase, cytochrome b556 subunit</fullName>
    </submittedName>
</protein>
<evidence type="ECO:0000256" key="7">
    <source>
        <dbReference type="ARBA" id="ARBA00023136"/>
    </source>
</evidence>
<dbReference type="NCBIfam" id="TIGR02970">
    <property type="entry name" value="succ_dehyd_cytB"/>
    <property type="match status" value="1"/>
</dbReference>
<feature type="transmembrane region" description="Helical" evidence="9">
    <location>
        <begin position="179"/>
        <end position="197"/>
    </location>
</feature>
<gene>
    <name evidence="10" type="ORF">DSM5745_05793</name>
</gene>
<dbReference type="GO" id="GO:0006121">
    <property type="term" value="P:mitochondrial electron transport, succinate to ubiquinone"/>
    <property type="evidence" value="ECO:0007669"/>
    <property type="project" value="TreeGrafter"/>
</dbReference>
<evidence type="ECO:0000256" key="6">
    <source>
        <dbReference type="ARBA" id="ARBA00023004"/>
    </source>
</evidence>
<dbReference type="OrthoDB" id="588261at2759"/>
<dbReference type="InterPro" id="IPR018495">
    <property type="entry name" value="Succ_DH_cyt_bsu_CS"/>
</dbReference>
<keyword evidence="11" id="KW-1185">Reference proteome</keyword>
<reference evidence="10 11" key="1">
    <citation type="journal article" date="2018" name="IMA Fungus">
        <title>IMA Genome-F 9: Draft genome sequence of Annulohypoxylon stygium, Aspergillus mulundensis, Berkeleyomyces basicola (syn. Thielaviopsis basicola), Ceratocystis smalleyi, two Cercospora beticola strains, Coleophoma cylindrospora, Fusarium fracticaudum, Phialophora cf. hyalina, and Morchella septimelata.</title>
        <authorList>
            <person name="Wingfield B.D."/>
            <person name="Bills G.F."/>
            <person name="Dong Y."/>
            <person name="Huang W."/>
            <person name="Nel W.J."/>
            <person name="Swalarsk-Parry B.S."/>
            <person name="Vaghefi N."/>
            <person name="Wilken P.M."/>
            <person name="An Z."/>
            <person name="de Beer Z.W."/>
            <person name="De Vos L."/>
            <person name="Chen L."/>
            <person name="Duong T.A."/>
            <person name="Gao Y."/>
            <person name="Hammerbacher A."/>
            <person name="Kikkert J.R."/>
            <person name="Li Y."/>
            <person name="Li H."/>
            <person name="Li K."/>
            <person name="Li Q."/>
            <person name="Liu X."/>
            <person name="Ma X."/>
            <person name="Naidoo K."/>
            <person name="Pethybridge S.J."/>
            <person name="Sun J."/>
            <person name="Steenkamp E.T."/>
            <person name="van der Nest M.A."/>
            <person name="van Wyk S."/>
            <person name="Wingfield M.J."/>
            <person name="Xiong C."/>
            <person name="Yue Q."/>
            <person name="Zhang X."/>
        </authorList>
    </citation>
    <scope>NUCLEOTIDE SEQUENCE [LARGE SCALE GENOMIC DNA]</scope>
    <source>
        <strain evidence="10 11">DSM 5745</strain>
    </source>
</reference>
<evidence type="ECO:0000256" key="9">
    <source>
        <dbReference type="SAM" id="Phobius"/>
    </source>
</evidence>
<evidence type="ECO:0000313" key="11">
    <source>
        <dbReference type="Proteomes" id="UP000256690"/>
    </source>
</evidence>
<dbReference type="GO" id="GO:0005739">
    <property type="term" value="C:mitochondrion"/>
    <property type="evidence" value="ECO:0007669"/>
    <property type="project" value="GOC"/>
</dbReference>
<dbReference type="RefSeq" id="XP_026603641.1">
    <property type="nucleotide sequence ID" value="XM_026747809.1"/>
</dbReference>
<comment type="subcellular location">
    <subcellularLocation>
        <location evidence="1">Membrane</location>
        <topology evidence="1">Multi-pass membrane protein</topology>
    </subcellularLocation>
</comment>
<dbReference type="Pfam" id="PF01127">
    <property type="entry name" value="Sdh_cyt"/>
    <property type="match status" value="1"/>
</dbReference>
<evidence type="ECO:0000256" key="4">
    <source>
        <dbReference type="ARBA" id="ARBA00022723"/>
    </source>
</evidence>
<feature type="transmembrane region" description="Helical" evidence="9">
    <location>
        <begin position="88"/>
        <end position="111"/>
    </location>
</feature>
<keyword evidence="2" id="KW-0349">Heme</keyword>
<accession>A0A3D8RYN6</accession>
<dbReference type="InterPro" id="IPR000701">
    <property type="entry name" value="SuccDH_FuR_B_TM-su"/>
</dbReference>
<keyword evidence="4" id="KW-0479">Metal-binding</keyword>
<dbReference type="InterPro" id="IPR034804">
    <property type="entry name" value="SQR/QFR_C/D"/>
</dbReference>
<name>A0A3D8RYN6_9EURO</name>
<dbReference type="SUPFAM" id="SSF81343">
    <property type="entry name" value="Fumarate reductase respiratory complex transmembrane subunits"/>
    <property type="match status" value="1"/>
</dbReference>
<evidence type="ECO:0000313" key="10">
    <source>
        <dbReference type="EMBL" id="RDW78941.1"/>
    </source>
</evidence>
<dbReference type="PROSITE" id="PS01001">
    <property type="entry name" value="SDH_CYT_2"/>
    <property type="match status" value="1"/>
</dbReference>
<dbReference type="EMBL" id="PVWQ01000006">
    <property type="protein sequence ID" value="RDW78941.1"/>
    <property type="molecule type" value="Genomic_DNA"/>
</dbReference>
<dbReference type="CDD" id="cd03499">
    <property type="entry name" value="SQR_TypeC_SdhC"/>
    <property type="match status" value="1"/>
</dbReference>
<dbReference type="PANTHER" id="PTHR10978">
    <property type="entry name" value="SUCCINATE DEHYDROGENASE CYTOCHROME B560 SUBUNIT"/>
    <property type="match status" value="1"/>
</dbReference>
<keyword evidence="6" id="KW-0408">Iron</keyword>
<evidence type="ECO:0000256" key="8">
    <source>
        <dbReference type="SAM" id="MobiDB-lite"/>
    </source>
</evidence>
<dbReference type="GO" id="GO:0046872">
    <property type="term" value="F:metal ion binding"/>
    <property type="evidence" value="ECO:0007669"/>
    <property type="project" value="UniProtKB-KW"/>
</dbReference>
<organism evidence="10 11">
    <name type="scientific">Aspergillus mulundensis</name>
    <dbReference type="NCBI Taxonomy" id="1810919"/>
    <lineage>
        <taxon>Eukaryota</taxon>
        <taxon>Fungi</taxon>
        <taxon>Dikarya</taxon>
        <taxon>Ascomycota</taxon>
        <taxon>Pezizomycotina</taxon>
        <taxon>Eurotiomycetes</taxon>
        <taxon>Eurotiomycetidae</taxon>
        <taxon>Eurotiales</taxon>
        <taxon>Aspergillaceae</taxon>
        <taxon>Aspergillus</taxon>
        <taxon>Aspergillus subgen. Nidulantes</taxon>
    </lineage>
</organism>
<keyword evidence="3 9" id="KW-0812">Transmembrane</keyword>
<dbReference type="Proteomes" id="UP000256690">
    <property type="component" value="Unassembled WGS sequence"/>
</dbReference>
<comment type="caution">
    <text evidence="10">The sequence shown here is derived from an EMBL/GenBank/DDBJ whole genome shotgun (WGS) entry which is preliminary data.</text>
</comment>
<keyword evidence="7 9" id="KW-0472">Membrane</keyword>
<dbReference type="Gene3D" id="1.20.1300.10">
    <property type="entry name" value="Fumarate reductase/succinate dehydrogenase, transmembrane subunit"/>
    <property type="match status" value="1"/>
</dbReference>
<dbReference type="PANTHER" id="PTHR10978:SF5">
    <property type="entry name" value="SUCCINATE DEHYDROGENASE CYTOCHROME B560 SUBUNIT, MITOCHONDRIAL"/>
    <property type="match status" value="1"/>
</dbReference>
<sequence length="203" mass="22092">MFSIGIRPIHGGGARCRSLWTPLSDLATLSTARFVQPTTGSRLAWPRGPSFRHSSSLKKPRTDPTNLLAQQRLRRPVSPHLSIYRPQITWIVSVTTRITGLALSGGLYLYATAYLLSPVTGWDIGSQSLVAAFSGLPPVAQFAVKFGVALPFVFHSFNGIRHLVWDSGRMLTNPQVSRSGWTVVGSSIVIALLLAAWKPSDEA</sequence>
<evidence type="ECO:0000256" key="3">
    <source>
        <dbReference type="ARBA" id="ARBA00022692"/>
    </source>
</evidence>
<dbReference type="AlphaFoldDB" id="A0A3D8RYN6"/>
<dbReference type="GO" id="GO:0009055">
    <property type="term" value="F:electron transfer activity"/>
    <property type="evidence" value="ECO:0007669"/>
    <property type="project" value="InterPro"/>
</dbReference>
<dbReference type="InterPro" id="IPR014314">
    <property type="entry name" value="Succ_DH_cytb556"/>
</dbReference>